<dbReference type="OrthoDB" id="9802640at2"/>
<evidence type="ECO:0000256" key="2">
    <source>
        <dbReference type="ARBA" id="ARBA00008239"/>
    </source>
</evidence>
<dbReference type="Pfam" id="PF00183">
    <property type="entry name" value="HSP90"/>
    <property type="match status" value="1"/>
</dbReference>
<accession>A0A845MKP5</accession>
<feature type="region of interest" description="C" evidence="10">
    <location>
        <begin position="545"/>
        <end position="625"/>
    </location>
</feature>
<keyword evidence="3 10" id="KW-0963">Cytoplasm</keyword>
<dbReference type="AlphaFoldDB" id="A0A845MKP5"/>
<dbReference type="PRINTS" id="PR00775">
    <property type="entry name" value="HEATSHOCK90"/>
</dbReference>
<comment type="function">
    <text evidence="8 10">Molecular chaperone. Has ATPase activity.</text>
</comment>
<feature type="region of interest" description="A; substrate-binding" evidence="10">
    <location>
        <begin position="1"/>
        <end position="328"/>
    </location>
</feature>
<dbReference type="FunFam" id="3.30.565.10:FF:000009">
    <property type="entry name" value="Molecular chaperone HtpG"/>
    <property type="match status" value="1"/>
</dbReference>
<evidence type="ECO:0000256" key="6">
    <source>
        <dbReference type="ARBA" id="ARBA00023016"/>
    </source>
</evidence>
<proteinExistence type="inferred from homology"/>
<dbReference type="SMART" id="SM00387">
    <property type="entry name" value="HATPase_c"/>
    <property type="match status" value="1"/>
</dbReference>
<keyword evidence="14" id="KW-1185">Reference proteome</keyword>
<name>A0A845MKP5_9PROT</name>
<comment type="caution">
    <text evidence="13">The sequence shown here is derived from an EMBL/GenBank/DDBJ whole genome shotgun (WGS) entry which is preliminary data.</text>
</comment>
<feature type="binding site" evidence="11">
    <location>
        <begin position="99"/>
        <end position="100"/>
    </location>
    <ligand>
        <name>ATP</name>
        <dbReference type="ChEBI" id="CHEBI:30616"/>
    </ligand>
</feature>
<comment type="subcellular location">
    <subcellularLocation>
        <location evidence="1 10">Cytoplasm</location>
    </subcellularLocation>
</comment>
<evidence type="ECO:0000256" key="3">
    <source>
        <dbReference type="ARBA" id="ARBA00022490"/>
    </source>
</evidence>
<feature type="binding site" evidence="11">
    <location>
        <position position="37"/>
    </location>
    <ligand>
        <name>ATP</name>
        <dbReference type="ChEBI" id="CHEBI:30616"/>
    </ligand>
</feature>
<dbReference type="SUPFAM" id="SSF54211">
    <property type="entry name" value="Ribosomal protein S5 domain 2-like"/>
    <property type="match status" value="1"/>
</dbReference>
<dbReference type="EMBL" id="WTVA01000015">
    <property type="protein sequence ID" value="MZR23747.1"/>
    <property type="molecule type" value="Genomic_DNA"/>
</dbReference>
<dbReference type="Gene3D" id="3.40.50.11260">
    <property type="match status" value="1"/>
</dbReference>
<dbReference type="PANTHER" id="PTHR11528">
    <property type="entry name" value="HEAT SHOCK PROTEIN 90 FAMILY MEMBER"/>
    <property type="match status" value="1"/>
</dbReference>
<dbReference type="GO" id="GO:0016887">
    <property type="term" value="F:ATP hydrolysis activity"/>
    <property type="evidence" value="ECO:0007669"/>
    <property type="project" value="InterPro"/>
</dbReference>
<reference evidence="13 14" key="1">
    <citation type="journal article" date="2014" name="Int. J. Syst. Evol. Microbiol.">
        <title>Sneathiella chungangensis sp. nov., isolated from a marine sand, and emended description of the genus Sneathiella.</title>
        <authorList>
            <person name="Siamphan C."/>
            <person name="Kim H."/>
            <person name="Lee J.S."/>
            <person name="Kim W."/>
        </authorList>
    </citation>
    <scope>NUCLEOTIDE SEQUENCE [LARGE SCALE GENOMIC DNA]</scope>
    <source>
        <strain evidence="13 14">KCTC 32476</strain>
    </source>
</reference>
<dbReference type="NCBIfam" id="NF003555">
    <property type="entry name" value="PRK05218.1"/>
    <property type="match status" value="1"/>
</dbReference>
<feature type="binding site" evidence="11">
    <location>
        <position position="92"/>
    </location>
    <ligand>
        <name>ATP</name>
        <dbReference type="ChEBI" id="CHEBI:30616"/>
    </ligand>
</feature>
<organism evidence="13 14">
    <name type="scientific">Sneathiella chungangensis</name>
    <dbReference type="NCBI Taxonomy" id="1418234"/>
    <lineage>
        <taxon>Bacteria</taxon>
        <taxon>Pseudomonadati</taxon>
        <taxon>Pseudomonadota</taxon>
        <taxon>Alphaproteobacteria</taxon>
        <taxon>Sneathiellales</taxon>
        <taxon>Sneathiellaceae</taxon>
        <taxon>Sneathiella</taxon>
    </lineage>
</organism>
<feature type="binding site" evidence="11">
    <location>
        <begin position="121"/>
        <end position="126"/>
    </location>
    <ligand>
        <name>ATP</name>
        <dbReference type="ChEBI" id="CHEBI:30616"/>
    </ligand>
</feature>
<evidence type="ECO:0000256" key="8">
    <source>
        <dbReference type="ARBA" id="ARBA00058590"/>
    </source>
</evidence>
<dbReference type="Gene3D" id="3.30.565.10">
    <property type="entry name" value="Histidine kinase-like ATPase, C-terminal domain"/>
    <property type="match status" value="1"/>
</dbReference>
<feature type="binding site" evidence="11">
    <location>
        <position position="33"/>
    </location>
    <ligand>
        <name>ATP</name>
        <dbReference type="ChEBI" id="CHEBI:30616"/>
    </ligand>
</feature>
<keyword evidence="5 10" id="KW-0067">ATP-binding</keyword>
<evidence type="ECO:0000259" key="12">
    <source>
        <dbReference type="SMART" id="SM00387"/>
    </source>
</evidence>
<dbReference type="InterPro" id="IPR020568">
    <property type="entry name" value="Ribosomal_Su5_D2-typ_SF"/>
</dbReference>
<dbReference type="GO" id="GO:0140662">
    <property type="term" value="F:ATP-dependent protein folding chaperone"/>
    <property type="evidence" value="ECO:0007669"/>
    <property type="project" value="InterPro"/>
</dbReference>
<evidence type="ECO:0000256" key="7">
    <source>
        <dbReference type="ARBA" id="ARBA00023186"/>
    </source>
</evidence>
<dbReference type="InterPro" id="IPR020575">
    <property type="entry name" value="Hsp90_N"/>
</dbReference>
<evidence type="ECO:0000313" key="13">
    <source>
        <dbReference type="EMBL" id="MZR23747.1"/>
    </source>
</evidence>
<dbReference type="RefSeq" id="WP_161340185.1">
    <property type="nucleotide sequence ID" value="NZ_JBHSDG010000003.1"/>
</dbReference>
<dbReference type="PIRSF" id="PIRSF002583">
    <property type="entry name" value="Hsp90"/>
    <property type="match status" value="1"/>
</dbReference>
<keyword evidence="4 10" id="KW-0547">Nucleotide-binding</keyword>
<comment type="similarity">
    <text evidence="2 10">Belongs to the heat shock protein 90 family.</text>
</comment>
<dbReference type="SUPFAM" id="SSF55874">
    <property type="entry name" value="ATPase domain of HSP90 chaperone/DNA topoisomerase II/histidine kinase"/>
    <property type="match status" value="1"/>
</dbReference>
<feature type="binding site" evidence="11">
    <location>
        <position position="328"/>
    </location>
    <ligand>
        <name>ATP</name>
        <dbReference type="ChEBI" id="CHEBI:30616"/>
    </ligand>
</feature>
<dbReference type="GO" id="GO:0005524">
    <property type="term" value="F:ATP binding"/>
    <property type="evidence" value="ECO:0007669"/>
    <property type="project" value="UniProtKB-UniRule"/>
</dbReference>
<dbReference type="InterPro" id="IPR003594">
    <property type="entry name" value="HATPase_dom"/>
</dbReference>
<evidence type="ECO:0000256" key="9">
    <source>
        <dbReference type="ARBA" id="ARBA00070675"/>
    </source>
</evidence>
<evidence type="ECO:0000256" key="10">
    <source>
        <dbReference type="HAMAP-Rule" id="MF_00505"/>
    </source>
</evidence>
<dbReference type="InterPro" id="IPR036890">
    <property type="entry name" value="HATPase_C_sf"/>
</dbReference>
<dbReference type="Proteomes" id="UP000445696">
    <property type="component" value="Unassembled WGS sequence"/>
</dbReference>
<keyword evidence="6 10" id="KW-0346">Stress response</keyword>
<evidence type="ECO:0000313" key="14">
    <source>
        <dbReference type="Proteomes" id="UP000445696"/>
    </source>
</evidence>
<dbReference type="GO" id="GO:0051082">
    <property type="term" value="F:unfolded protein binding"/>
    <property type="evidence" value="ECO:0007669"/>
    <property type="project" value="UniProtKB-UniRule"/>
</dbReference>
<comment type="subunit">
    <text evidence="10">Homodimer.</text>
</comment>
<keyword evidence="7 10" id="KW-0143">Chaperone</keyword>
<evidence type="ECO:0000256" key="11">
    <source>
        <dbReference type="PIRSR" id="PIRSR002583-1"/>
    </source>
</evidence>
<feature type="binding site" evidence="11">
    <location>
        <position position="171"/>
    </location>
    <ligand>
        <name>ATP</name>
        <dbReference type="ChEBI" id="CHEBI:30616"/>
    </ligand>
</feature>
<dbReference type="GO" id="GO:0005737">
    <property type="term" value="C:cytoplasm"/>
    <property type="evidence" value="ECO:0007669"/>
    <property type="project" value="UniProtKB-SubCell"/>
</dbReference>
<dbReference type="InterPro" id="IPR037196">
    <property type="entry name" value="HSP90_C"/>
</dbReference>
<gene>
    <name evidence="10 13" type="primary">htpG</name>
    <name evidence="13" type="ORF">GQF03_15525</name>
</gene>
<dbReference type="InterPro" id="IPR001404">
    <property type="entry name" value="Hsp90_fam"/>
</dbReference>
<protein>
    <recommendedName>
        <fullName evidence="9 10">Chaperone protein HtpG</fullName>
    </recommendedName>
    <alternativeName>
        <fullName evidence="10">Heat shock protein HtpG</fullName>
    </alternativeName>
    <alternativeName>
        <fullName evidence="10">High temperature protein G</fullName>
    </alternativeName>
</protein>
<feature type="region of interest" description="B" evidence="10">
    <location>
        <begin position="329"/>
        <end position="544"/>
    </location>
</feature>
<evidence type="ECO:0000256" key="1">
    <source>
        <dbReference type="ARBA" id="ARBA00004496"/>
    </source>
</evidence>
<dbReference type="CDD" id="cd16927">
    <property type="entry name" value="HATPase_Hsp90-like"/>
    <property type="match status" value="1"/>
</dbReference>
<evidence type="ECO:0000256" key="4">
    <source>
        <dbReference type="ARBA" id="ARBA00022741"/>
    </source>
</evidence>
<sequence>MTEHTHEFQAEVAKLLDIVTHSLYSEKEIFLRELVSNASDACDRLRYEALTNPDLIKDDPDFKITISVDEKARTLTIEDNGIGMSEQDMIDNLGTIARSGTSRFSEQMTGDAAKDVTLIGQFGVGFYSAFMVADKVTVTSRRAGEENATLWASEGHGTFVTEAASRDKRGTSIVLHMRKDAKEYLEPARLRQIIKTYADHIAIPVVLKATKEGEEDQTLNTASALWTRPKSEITEEQYTEFYHHVGQAFDSPWLTLHSRAEGRIEYTMLLYIPEQPPFDLFNPERKSRLKLYVKRVFITDDCEELIPAYLRFLRGIVDSEDLPLNVSREMLQHNPVLQKIRNGLIKKVLGELEKKAEKDKESFAKFWSNFGAVLKEGIYEDAVNGERILKMALFNSTASDTQTDLAGYVSRMKEGQDAIFYISGDDLGALKSSPQLEGFAAKGVEVLLLGDAVDSFWLSRISEFDGKPFKSVTRGAADLEKITGAEEAKDETPKADEGEMDRLIALFKTALDGKVKDVRASSRLTGSPVCLVADDGDMDIHLEKLLKAHKQFGGGASLRILELNPKHMLIKKLAASASKNGASDALEDAALLLLDQAHIVEGDPVADPVAFSKRMADFMAESIAV</sequence>
<dbReference type="HAMAP" id="MF_00505">
    <property type="entry name" value="HSP90"/>
    <property type="match status" value="1"/>
</dbReference>
<dbReference type="Gene3D" id="1.20.120.790">
    <property type="entry name" value="Heat shock protein 90, C-terminal domain"/>
    <property type="match status" value="1"/>
</dbReference>
<feature type="domain" description="Histidine kinase/HSP90-like ATPase" evidence="12">
    <location>
        <begin position="26"/>
        <end position="181"/>
    </location>
</feature>
<dbReference type="FunFam" id="3.30.230.80:FF:000002">
    <property type="entry name" value="Molecular chaperone HtpG"/>
    <property type="match status" value="1"/>
</dbReference>
<feature type="binding site" evidence="11">
    <location>
        <position position="79"/>
    </location>
    <ligand>
        <name>ATP</name>
        <dbReference type="ChEBI" id="CHEBI:30616"/>
    </ligand>
</feature>
<evidence type="ECO:0000256" key="5">
    <source>
        <dbReference type="ARBA" id="ARBA00022840"/>
    </source>
</evidence>
<dbReference type="Gene3D" id="3.30.230.80">
    <property type="match status" value="1"/>
</dbReference>
<dbReference type="Pfam" id="PF13589">
    <property type="entry name" value="HATPase_c_3"/>
    <property type="match status" value="1"/>
</dbReference>
<feature type="binding site" evidence="11">
    <location>
        <position position="84"/>
    </location>
    <ligand>
        <name>ATP</name>
        <dbReference type="ChEBI" id="CHEBI:30616"/>
    </ligand>
</feature>
<dbReference type="SUPFAM" id="SSF110942">
    <property type="entry name" value="HSP90 C-terminal domain"/>
    <property type="match status" value="1"/>
</dbReference>